<evidence type="ECO:0000313" key="3">
    <source>
        <dbReference type="Proteomes" id="UP000182658"/>
    </source>
</evidence>
<sequence length="49" mass="5720">YFTDAEALTYSTLFISFYNIKLKLNLIKSFFLANFTKLIPLTIVLLNNK</sequence>
<reference evidence="2 3" key="1">
    <citation type="submission" date="2016-10" db="EMBL/GenBank/DDBJ databases">
        <title>Draft genome sequence of Coniochaeta ligniaria NRRL30616, a lignocellulolytic fungus for bioabatement of inhibitors in plant biomass hydrolysates.</title>
        <authorList>
            <consortium name="DOE Joint Genome Institute"/>
            <person name="Jimenez D.J."/>
            <person name="Hector R.E."/>
            <person name="Riley R."/>
            <person name="Sun H."/>
            <person name="Grigoriev I.V."/>
            <person name="Van Elsas J.D."/>
            <person name="Nichols N.N."/>
        </authorList>
    </citation>
    <scope>NUCLEOTIDE SEQUENCE [LARGE SCALE GENOMIC DNA]</scope>
    <source>
        <strain evidence="2 3">NRRL 30616</strain>
    </source>
</reference>
<keyword evidence="1" id="KW-0472">Membrane</keyword>
<keyword evidence="1" id="KW-0812">Transmembrane</keyword>
<name>A0A1J7IPA1_9PEZI</name>
<dbReference type="Proteomes" id="UP000182658">
    <property type="component" value="Unassembled WGS sequence"/>
</dbReference>
<protein>
    <submittedName>
        <fullName evidence="2">Uncharacterized protein</fullName>
    </submittedName>
</protein>
<proteinExistence type="predicted"/>
<feature type="non-terminal residue" evidence="2">
    <location>
        <position position="1"/>
    </location>
</feature>
<gene>
    <name evidence="2" type="ORF">CONLIGDRAFT_578562</name>
</gene>
<evidence type="ECO:0000313" key="2">
    <source>
        <dbReference type="EMBL" id="OIW29310.1"/>
    </source>
</evidence>
<dbReference type="InParanoid" id="A0A1J7IPA1"/>
<feature type="transmembrane region" description="Helical" evidence="1">
    <location>
        <begin position="26"/>
        <end position="46"/>
    </location>
</feature>
<keyword evidence="3" id="KW-1185">Reference proteome</keyword>
<organism evidence="2 3">
    <name type="scientific">Coniochaeta ligniaria NRRL 30616</name>
    <dbReference type="NCBI Taxonomy" id="1408157"/>
    <lineage>
        <taxon>Eukaryota</taxon>
        <taxon>Fungi</taxon>
        <taxon>Dikarya</taxon>
        <taxon>Ascomycota</taxon>
        <taxon>Pezizomycotina</taxon>
        <taxon>Sordariomycetes</taxon>
        <taxon>Sordariomycetidae</taxon>
        <taxon>Coniochaetales</taxon>
        <taxon>Coniochaetaceae</taxon>
        <taxon>Coniochaeta</taxon>
    </lineage>
</organism>
<keyword evidence="1" id="KW-1133">Transmembrane helix</keyword>
<evidence type="ECO:0000256" key="1">
    <source>
        <dbReference type="SAM" id="Phobius"/>
    </source>
</evidence>
<dbReference type="OrthoDB" id="2306559at2759"/>
<dbReference type="EMBL" id="KV875098">
    <property type="protein sequence ID" value="OIW29310.1"/>
    <property type="molecule type" value="Genomic_DNA"/>
</dbReference>
<accession>A0A1J7IPA1</accession>
<dbReference type="AlphaFoldDB" id="A0A1J7IPA1"/>